<dbReference type="InterPro" id="IPR046335">
    <property type="entry name" value="LacI/GalR-like_sensor"/>
</dbReference>
<dbReference type="SUPFAM" id="SSF53822">
    <property type="entry name" value="Periplasmic binding protein-like I"/>
    <property type="match status" value="1"/>
</dbReference>
<evidence type="ECO:0000313" key="5">
    <source>
        <dbReference type="EMBL" id="GAA1073535.1"/>
    </source>
</evidence>
<evidence type="ECO:0000259" key="4">
    <source>
        <dbReference type="PROSITE" id="PS50932"/>
    </source>
</evidence>
<dbReference type="InterPro" id="IPR010982">
    <property type="entry name" value="Lambda_DNA-bd_dom_sf"/>
</dbReference>
<accession>A0ABP4DV60</accession>
<dbReference type="Gene3D" id="3.40.50.2300">
    <property type="match status" value="2"/>
</dbReference>
<evidence type="ECO:0000256" key="1">
    <source>
        <dbReference type="ARBA" id="ARBA00023015"/>
    </source>
</evidence>
<comment type="caution">
    <text evidence="5">The sequence shown here is derived from an EMBL/GenBank/DDBJ whole genome shotgun (WGS) entry which is preliminary data.</text>
</comment>
<dbReference type="PROSITE" id="PS00356">
    <property type="entry name" value="HTH_LACI_1"/>
    <property type="match status" value="1"/>
</dbReference>
<keyword evidence="6" id="KW-1185">Reference proteome</keyword>
<dbReference type="PANTHER" id="PTHR30146:SF155">
    <property type="entry name" value="ALANINE RACEMASE"/>
    <property type="match status" value="1"/>
</dbReference>
<keyword evidence="1" id="KW-0805">Transcription regulation</keyword>
<dbReference type="Proteomes" id="UP001499987">
    <property type="component" value="Unassembled WGS sequence"/>
</dbReference>
<dbReference type="PROSITE" id="PS50932">
    <property type="entry name" value="HTH_LACI_2"/>
    <property type="match status" value="1"/>
</dbReference>
<dbReference type="PANTHER" id="PTHR30146">
    <property type="entry name" value="LACI-RELATED TRANSCRIPTIONAL REPRESSOR"/>
    <property type="match status" value="1"/>
</dbReference>
<protein>
    <submittedName>
        <fullName evidence="5">LacI family DNA-binding transcriptional regulator</fullName>
    </submittedName>
</protein>
<dbReference type="GO" id="GO:0003677">
    <property type="term" value="F:DNA binding"/>
    <property type="evidence" value="ECO:0007669"/>
    <property type="project" value="UniProtKB-KW"/>
</dbReference>
<organism evidence="5 6">
    <name type="scientific">Kitasatospora arboriphila</name>
    <dbReference type="NCBI Taxonomy" id="258052"/>
    <lineage>
        <taxon>Bacteria</taxon>
        <taxon>Bacillati</taxon>
        <taxon>Actinomycetota</taxon>
        <taxon>Actinomycetes</taxon>
        <taxon>Kitasatosporales</taxon>
        <taxon>Streptomycetaceae</taxon>
        <taxon>Kitasatospora</taxon>
    </lineage>
</organism>
<dbReference type="InterPro" id="IPR028082">
    <property type="entry name" value="Peripla_BP_I"/>
</dbReference>
<dbReference type="Pfam" id="PF00356">
    <property type="entry name" value="LacI"/>
    <property type="match status" value="1"/>
</dbReference>
<dbReference type="InterPro" id="IPR000843">
    <property type="entry name" value="HTH_LacI"/>
</dbReference>
<dbReference type="SUPFAM" id="SSF47413">
    <property type="entry name" value="lambda repressor-like DNA-binding domains"/>
    <property type="match status" value="1"/>
</dbReference>
<evidence type="ECO:0000313" key="6">
    <source>
        <dbReference type="Proteomes" id="UP001499987"/>
    </source>
</evidence>
<gene>
    <name evidence="5" type="ORF">GCM10009663_12070</name>
</gene>
<keyword evidence="2 5" id="KW-0238">DNA-binding</keyword>
<dbReference type="Pfam" id="PF13377">
    <property type="entry name" value="Peripla_BP_3"/>
    <property type="match status" value="1"/>
</dbReference>
<proteinExistence type="predicted"/>
<sequence length="359" mass="37122">MRAAPAAAHRVDGEGCTMGRRVTIRDVAARAGVSAGAVSLALNDRPGVSAETRSRIVEAAKELGWSPNLAARSLARGAQVHTIGMAIARDTVGTGLDSVHMALIGGIESVLTERSCSLLLHIAASREAEVALYRQWWQSGRVNGSVLIGVSADDPRIEAVHHLGMPVVAVAPPEFSGPFPAVSGDDAAATAEAVRYLAALGHRRIAHVRGPASLGRSIQRAQAFEATAAELDLAGGPAVHTDLSAHGGARATRALLAAGDRPTAILYDNDIMAVAGVAVAAEMGLRVPADVSLVAWDDSDLCRITWPALSALSHDPFAFGAEVARCLLELLDSGHAPSRVFGAPVLVPRGTTPPPPRPA</sequence>
<evidence type="ECO:0000256" key="2">
    <source>
        <dbReference type="ARBA" id="ARBA00023125"/>
    </source>
</evidence>
<evidence type="ECO:0000256" key="3">
    <source>
        <dbReference type="ARBA" id="ARBA00023163"/>
    </source>
</evidence>
<keyword evidence="3" id="KW-0804">Transcription</keyword>
<reference evidence="6" key="1">
    <citation type="journal article" date="2019" name="Int. J. Syst. Evol. Microbiol.">
        <title>The Global Catalogue of Microorganisms (GCM) 10K type strain sequencing project: providing services to taxonomists for standard genome sequencing and annotation.</title>
        <authorList>
            <consortium name="The Broad Institute Genomics Platform"/>
            <consortium name="The Broad Institute Genome Sequencing Center for Infectious Disease"/>
            <person name="Wu L."/>
            <person name="Ma J."/>
        </authorList>
    </citation>
    <scope>NUCLEOTIDE SEQUENCE [LARGE SCALE GENOMIC DNA]</scope>
    <source>
        <strain evidence="6">JCM 13002</strain>
    </source>
</reference>
<name>A0ABP4DV60_9ACTN</name>
<dbReference type="CDD" id="cd01392">
    <property type="entry name" value="HTH_LacI"/>
    <property type="match status" value="1"/>
</dbReference>
<feature type="domain" description="HTH lacI-type" evidence="4">
    <location>
        <begin position="22"/>
        <end position="76"/>
    </location>
</feature>
<dbReference type="EMBL" id="BAAALD010000007">
    <property type="protein sequence ID" value="GAA1073535.1"/>
    <property type="molecule type" value="Genomic_DNA"/>
</dbReference>
<dbReference type="CDD" id="cd06267">
    <property type="entry name" value="PBP1_LacI_sugar_binding-like"/>
    <property type="match status" value="1"/>
</dbReference>
<dbReference type="Gene3D" id="1.10.260.40">
    <property type="entry name" value="lambda repressor-like DNA-binding domains"/>
    <property type="match status" value="1"/>
</dbReference>
<dbReference type="SMART" id="SM00354">
    <property type="entry name" value="HTH_LACI"/>
    <property type="match status" value="1"/>
</dbReference>